<dbReference type="AlphaFoldDB" id="A0A0B1PIR0"/>
<name>A0A0B1PIR0_UNCNE</name>
<protein>
    <submittedName>
        <fullName evidence="2">Putative eka-like protein</fullName>
    </submittedName>
</protein>
<comment type="caution">
    <text evidence="2">The sequence shown here is derived from an EMBL/GenBank/DDBJ whole genome shotgun (WGS) entry which is preliminary data.</text>
</comment>
<accession>A0A0B1PIR0</accession>
<dbReference type="Proteomes" id="UP000030854">
    <property type="component" value="Unassembled WGS sequence"/>
</dbReference>
<gene>
    <name evidence="2" type="ORF">EV44_g3401</name>
</gene>
<proteinExistence type="predicted"/>
<dbReference type="EMBL" id="JNVN01000056">
    <property type="protein sequence ID" value="KHJ36364.1"/>
    <property type="molecule type" value="Genomic_DNA"/>
</dbReference>
<evidence type="ECO:0000313" key="2">
    <source>
        <dbReference type="EMBL" id="KHJ36364.1"/>
    </source>
</evidence>
<feature type="region of interest" description="Disordered" evidence="1">
    <location>
        <begin position="239"/>
        <end position="266"/>
    </location>
</feature>
<dbReference type="HOGENOM" id="CLU_018153_6_0_1"/>
<dbReference type="STRING" id="52586.A0A0B1PIR0"/>
<sequence length="266" mass="29701">MKTQAAPTSKATQRVTNKGKSITTASTDQRLFVRIPQEHEQQKLSPAGIRKIIVQKLSMSPSLIGKIKPVHSGFALSHCSTEARQAILDAGNGLFLSGAKLEPATNWFPVIIPTVQSSIRKVQGQVEINHTILTDEVERVCSMRYTHVKLYGRNKSEAPHRTWMVYLPKAPRTGFRVFDECGIARPFKKQQPSEFCKCCNGHHPTKNCSRAPSCENCGSTNHSEDLCMATTKCRNCEGPHRSDSRRCLARPTRSDAPTKEQKKAFR</sequence>
<evidence type="ECO:0000313" key="3">
    <source>
        <dbReference type="Proteomes" id="UP000030854"/>
    </source>
</evidence>
<feature type="region of interest" description="Disordered" evidence="1">
    <location>
        <begin position="1"/>
        <end position="21"/>
    </location>
</feature>
<keyword evidence="3" id="KW-1185">Reference proteome</keyword>
<evidence type="ECO:0000256" key="1">
    <source>
        <dbReference type="SAM" id="MobiDB-lite"/>
    </source>
</evidence>
<reference evidence="2 3" key="1">
    <citation type="journal article" date="2014" name="BMC Genomics">
        <title>Adaptive genomic structural variation in the grape powdery mildew pathogen, Erysiphe necator.</title>
        <authorList>
            <person name="Jones L."/>
            <person name="Riaz S."/>
            <person name="Morales-Cruz A."/>
            <person name="Amrine K.C."/>
            <person name="McGuire B."/>
            <person name="Gubler W.D."/>
            <person name="Walker M.A."/>
            <person name="Cantu D."/>
        </authorList>
    </citation>
    <scope>NUCLEOTIDE SEQUENCE [LARGE SCALE GENOMIC DNA]</scope>
    <source>
        <strain evidence="3">c</strain>
    </source>
</reference>
<organism evidence="2 3">
    <name type="scientific">Uncinula necator</name>
    <name type="common">Grape powdery mildew</name>
    <dbReference type="NCBI Taxonomy" id="52586"/>
    <lineage>
        <taxon>Eukaryota</taxon>
        <taxon>Fungi</taxon>
        <taxon>Dikarya</taxon>
        <taxon>Ascomycota</taxon>
        <taxon>Pezizomycotina</taxon>
        <taxon>Leotiomycetes</taxon>
        <taxon>Erysiphales</taxon>
        <taxon>Erysiphaceae</taxon>
        <taxon>Erysiphe</taxon>
    </lineage>
</organism>